<evidence type="ECO:0000313" key="7">
    <source>
        <dbReference type="Ensembl" id="ENSMZEP00005028734.1"/>
    </source>
</evidence>
<accession>A0A3P9D312</accession>
<dbReference type="InterPro" id="IPR020846">
    <property type="entry name" value="MFS_dom"/>
</dbReference>
<feature type="transmembrane region" description="Helical" evidence="5">
    <location>
        <begin position="475"/>
        <end position="495"/>
    </location>
</feature>
<feature type="transmembrane region" description="Helical" evidence="5">
    <location>
        <begin position="412"/>
        <end position="435"/>
    </location>
</feature>
<dbReference type="STRING" id="106582.ENSMZEP00005028734"/>
<feature type="transmembrane region" description="Helical" evidence="5">
    <location>
        <begin position="361"/>
        <end position="382"/>
    </location>
</feature>
<feature type="transmembrane region" description="Helical" evidence="5">
    <location>
        <begin position="258"/>
        <end position="276"/>
    </location>
</feature>
<protein>
    <submittedName>
        <fullName evidence="7">Solute carrier family 22 member 4</fullName>
    </submittedName>
</protein>
<reference evidence="7" key="3">
    <citation type="submission" date="2025-09" db="UniProtKB">
        <authorList>
            <consortium name="Ensembl"/>
        </authorList>
    </citation>
    <scope>IDENTIFICATION</scope>
</reference>
<dbReference type="InterPro" id="IPR036259">
    <property type="entry name" value="MFS_trans_sf"/>
</dbReference>
<feature type="transmembrane region" description="Helical" evidence="5">
    <location>
        <begin position="389"/>
        <end position="406"/>
    </location>
</feature>
<comment type="subcellular location">
    <subcellularLocation>
        <location evidence="1">Membrane</location>
        <topology evidence="1">Multi-pass membrane protein</topology>
    </subcellularLocation>
</comment>
<name>A0A3P9D312_9CICH</name>
<reference evidence="7" key="2">
    <citation type="submission" date="2025-08" db="UniProtKB">
        <authorList>
            <consortium name="Ensembl"/>
        </authorList>
    </citation>
    <scope>IDENTIFICATION</scope>
</reference>
<dbReference type="InterPro" id="IPR005829">
    <property type="entry name" value="Sugar_transporter_CS"/>
</dbReference>
<keyword evidence="3 5" id="KW-1133">Transmembrane helix</keyword>
<sequence>MQDYEASISFLGTWGRFQMKVFFLLCVTCLPAGYNILSVIFLLATPPHQCYIPAHRNLSQDWMQASIPLQVAGQLERSSCSRYELDLVQNLSELGIRPNLGVMLSSLKQEECKDGWIYSTEHYESTVVTEFNLVCGNRWKQLLTSLIYFLGGLCGCFLSGQLSDRFGRKPVLFGAIATLSIFSLALKFAQSWAVFAVLFFMVGMGQLTSYIVLFVLGSEILAGSSRVLYASMCLPFMYVFGMMLLPATAYLLRNWKHLSLLMALPGLASLPLWWLIPESPRWLVSKGRLQEAERLLRSAALENGVEAPPVIFLSANVRASDINFAKSIRSVTLILWFLWLSTHVTYSGLSFNMSTLYGNPFLNYFLLSAVELPAYTVSWLSACRLSRRLSFISFSLLGALLTLFPLPPGHPALTLFLVLLGKFGVLVGTGILYMFTGELSPTVIRNTVMSSCAMLSRVGSSISPYLLQLAVFYEFLPWMLVGSLSLVSVVLCFFLPETFREPLPDTIDQMQFAAKTKRQSMTCLEGFPLESYFLDLWNNVLWSDETKVEMFSPKAHINA</sequence>
<evidence type="ECO:0000313" key="8">
    <source>
        <dbReference type="Proteomes" id="UP000265160"/>
    </source>
</evidence>
<proteinExistence type="predicted"/>
<dbReference type="AlphaFoldDB" id="A0A3P9D312"/>
<evidence type="ECO:0000256" key="2">
    <source>
        <dbReference type="ARBA" id="ARBA00022692"/>
    </source>
</evidence>
<dbReference type="PANTHER" id="PTHR24064">
    <property type="entry name" value="SOLUTE CARRIER FAMILY 22 MEMBER"/>
    <property type="match status" value="1"/>
</dbReference>
<feature type="transmembrane region" description="Helical" evidence="5">
    <location>
        <begin position="21"/>
        <end position="44"/>
    </location>
</feature>
<dbReference type="InterPro" id="IPR005828">
    <property type="entry name" value="MFS_sugar_transport-like"/>
</dbReference>
<evidence type="ECO:0000256" key="3">
    <source>
        <dbReference type="ARBA" id="ARBA00022989"/>
    </source>
</evidence>
<feature type="transmembrane region" description="Helical" evidence="5">
    <location>
        <begin position="328"/>
        <end position="349"/>
    </location>
</feature>
<feature type="transmembrane region" description="Helical" evidence="5">
    <location>
        <begin position="142"/>
        <end position="159"/>
    </location>
</feature>
<dbReference type="GO" id="GO:0016020">
    <property type="term" value="C:membrane"/>
    <property type="evidence" value="ECO:0007669"/>
    <property type="project" value="UniProtKB-SubCell"/>
</dbReference>
<evidence type="ECO:0000259" key="6">
    <source>
        <dbReference type="PROSITE" id="PS50850"/>
    </source>
</evidence>
<keyword evidence="2 5" id="KW-0812">Transmembrane</keyword>
<organism evidence="7 8">
    <name type="scientific">Maylandia zebra</name>
    <name type="common">zebra mbuna</name>
    <dbReference type="NCBI Taxonomy" id="106582"/>
    <lineage>
        <taxon>Eukaryota</taxon>
        <taxon>Metazoa</taxon>
        <taxon>Chordata</taxon>
        <taxon>Craniata</taxon>
        <taxon>Vertebrata</taxon>
        <taxon>Euteleostomi</taxon>
        <taxon>Actinopterygii</taxon>
        <taxon>Neopterygii</taxon>
        <taxon>Teleostei</taxon>
        <taxon>Neoteleostei</taxon>
        <taxon>Acanthomorphata</taxon>
        <taxon>Ovalentaria</taxon>
        <taxon>Cichlomorphae</taxon>
        <taxon>Cichliformes</taxon>
        <taxon>Cichlidae</taxon>
        <taxon>African cichlids</taxon>
        <taxon>Pseudocrenilabrinae</taxon>
        <taxon>Haplochromini</taxon>
        <taxon>Maylandia</taxon>
        <taxon>Maylandia zebra complex</taxon>
    </lineage>
</organism>
<dbReference type="Ensembl" id="ENSMZET00005029642.1">
    <property type="protein sequence ID" value="ENSMZEP00005028734.1"/>
    <property type="gene ID" value="ENSMZEG00005021431.1"/>
</dbReference>
<dbReference type="GO" id="GO:0022857">
    <property type="term" value="F:transmembrane transporter activity"/>
    <property type="evidence" value="ECO:0007669"/>
    <property type="project" value="InterPro"/>
</dbReference>
<dbReference type="Proteomes" id="UP000265160">
    <property type="component" value="LG16"/>
</dbReference>
<keyword evidence="8" id="KW-1185">Reference proteome</keyword>
<feature type="domain" description="Major facilitator superfamily (MFS) profile" evidence="6">
    <location>
        <begin position="94"/>
        <end position="500"/>
    </location>
</feature>
<dbReference type="SUPFAM" id="SSF103473">
    <property type="entry name" value="MFS general substrate transporter"/>
    <property type="match status" value="1"/>
</dbReference>
<dbReference type="Gene3D" id="1.20.1250.20">
    <property type="entry name" value="MFS general substrate transporter like domains"/>
    <property type="match status" value="1"/>
</dbReference>
<feature type="transmembrane region" description="Helical" evidence="5">
    <location>
        <begin position="171"/>
        <end position="189"/>
    </location>
</feature>
<evidence type="ECO:0000256" key="5">
    <source>
        <dbReference type="SAM" id="Phobius"/>
    </source>
</evidence>
<dbReference type="PROSITE" id="PS00216">
    <property type="entry name" value="SUGAR_TRANSPORT_1"/>
    <property type="match status" value="1"/>
</dbReference>
<evidence type="ECO:0000256" key="4">
    <source>
        <dbReference type="ARBA" id="ARBA00023136"/>
    </source>
</evidence>
<dbReference type="Pfam" id="PF00083">
    <property type="entry name" value="Sugar_tr"/>
    <property type="match status" value="1"/>
</dbReference>
<feature type="transmembrane region" description="Helical" evidence="5">
    <location>
        <begin position="447"/>
        <end position="469"/>
    </location>
</feature>
<keyword evidence="4 5" id="KW-0472">Membrane</keyword>
<feature type="transmembrane region" description="Helical" evidence="5">
    <location>
        <begin position="228"/>
        <end position="252"/>
    </location>
</feature>
<dbReference type="GeneTree" id="ENSGT00940000163251"/>
<feature type="transmembrane region" description="Helical" evidence="5">
    <location>
        <begin position="195"/>
        <end position="216"/>
    </location>
</feature>
<evidence type="ECO:0000256" key="1">
    <source>
        <dbReference type="ARBA" id="ARBA00004141"/>
    </source>
</evidence>
<dbReference type="PROSITE" id="PS50850">
    <property type="entry name" value="MFS"/>
    <property type="match status" value="1"/>
</dbReference>
<reference evidence="7 8" key="1">
    <citation type="journal article" date="2014" name="Nature">
        <title>The genomic substrate for adaptive radiation in African cichlid fish.</title>
        <authorList>
            <person name="Brawand D."/>
            <person name="Wagner C.E."/>
            <person name="Li Y.I."/>
            <person name="Malinsky M."/>
            <person name="Keller I."/>
            <person name="Fan S."/>
            <person name="Simakov O."/>
            <person name="Ng A.Y."/>
            <person name="Lim Z.W."/>
            <person name="Bezault E."/>
            <person name="Turner-Maier J."/>
            <person name="Johnson J."/>
            <person name="Alcazar R."/>
            <person name="Noh H.J."/>
            <person name="Russell P."/>
            <person name="Aken B."/>
            <person name="Alfoldi J."/>
            <person name="Amemiya C."/>
            <person name="Azzouzi N."/>
            <person name="Baroiller J.F."/>
            <person name="Barloy-Hubler F."/>
            <person name="Berlin A."/>
            <person name="Bloomquist R."/>
            <person name="Carleton K.L."/>
            <person name="Conte M.A."/>
            <person name="D'Cotta H."/>
            <person name="Eshel O."/>
            <person name="Gaffney L."/>
            <person name="Galibert F."/>
            <person name="Gante H.F."/>
            <person name="Gnerre S."/>
            <person name="Greuter L."/>
            <person name="Guyon R."/>
            <person name="Haddad N.S."/>
            <person name="Haerty W."/>
            <person name="Harris R.M."/>
            <person name="Hofmann H.A."/>
            <person name="Hourlier T."/>
            <person name="Hulata G."/>
            <person name="Jaffe D.B."/>
            <person name="Lara M."/>
            <person name="Lee A.P."/>
            <person name="MacCallum I."/>
            <person name="Mwaiko S."/>
            <person name="Nikaido M."/>
            <person name="Nishihara H."/>
            <person name="Ozouf-Costaz C."/>
            <person name="Penman D.J."/>
            <person name="Przybylski D."/>
            <person name="Rakotomanga M."/>
            <person name="Renn S.C.P."/>
            <person name="Ribeiro F.J."/>
            <person name="Ron M."/>
            <person name="Salzburger W."/>
            <person name="Sanchez-Pulido L."/>
            <person name="Santos M.E."/>
            <person name="Searle S."/>
            <person name="Sharpe T."/>
            <person name="Swofford R."/>
            <person name="Tan F.J."/>
            <person name="Williams L."/>
            <person name="Young S."/>
            <person name="Yin S."/>
            <person name="Okada N."/>
            <person name="Kocher T.D."/>
            <person name="Miska E.A."/>
            <person name="Lander E.S."/>
            <person name="Venkatesh B."/>
            <person name="Fernald R.D."/>
            <person name="Meyer A."/>
            <person name="Ponting C.P."/>
            <person name="Streelman J.T."/>
            <person name="Lindblad-Toh K."/>
            <person name="Seehausen O."/>
            <person name="Di Palma F."/>
        </authorList>
    </citation>
    <scope>NUCLEOTIDE SEQUENCE</scope>
</reference>